<feature type="compositionally biased region" description="Acidic residues" evidence="2">
    <location>
        <begin position="40"/>
        <end position="49"/>
    </location>
</feature>
<gene>
    <name evidence="4" type="ORF">G5I_05104</name>
</gene>
<comment type="similarity">
    <text evidence="1">Belongs to the IWR1/SLC7A6OS family.</text>
</comment>
<sequence>MHGISAHCPDNRGELAQISTPDRDPPSAKCLSSGTAQDSVEFEQDDESSDSNAESNWKNNYPDTDSDRTSESSFSDYLDISGDENECDEFRRIIDNYEHIRKRKNEESSNSHSDWLEKSMSDKEEIEDEVSCNEETSDDDRTEEKFHTLSINDEDM</sequence>
<dbReference type="Pfam" id="PF08574">
    <property type="entry name" value="Iwr1"/>
    <property type="match status" value="1"/>
</dbReference>
<evidence type="ECO:0000313" key="4">
    <source>
        <dbReference type="EMBL" id="EGI66377.1"/>
    </source>
</evidence>
<evidence type="ECO:0000313" key="5">
    <source>
        <dbReference type="Proteomes" id="UP000007755"/>
    </source>
</evidence>
<dbReference type="Proteomes" id="UP000007755">
    <property type="component" value="Unassembled WGS sequence"/>
</dbReference>
<feature type="compositionally biased region" description="Basic and acidic residues" evidence="2">
    <location>
        <begin position="100"/>
        <end position="123"/>
    </location>
</feature>
<reference evidence="4" key="1">
    <citation type="submission" date="2011-02" db="EMBL/GenBank/DDBJ databases">
        <title>The genome of the leaf-cutting ant Acromyrmex echinatior suggests key adaptations to social evolution and fungus farming.</title>
        <authorList>
            <person name="Nygaard S."/>
            <person name="Zhang G."/>
        </authorList>
    </citation>
    <scope>NUCLEOTIDE SEQUENCE</scope>
</reference>
<feature type="region of interest" description="Disordered" evidence="2">
    <location>
        <begin position="1"/>
        <end position="81"/>
    </location>
</feature>
<feature type="region of interest" description="Disordered" evidence="2">
    <location>
        <begin position="100"/>
        <end position="156"/>
    </location>
</feature>
<dbReference type="InterPro" id="IPR013883">
    <property type="entry name" value="TF_Iwr1_dom"/>
</dbReference>
<feature type="domain" description="Transcription factor Iwr1" evidence="3">
    <location>
        <begin position="36"/>
        <end position="65"/>
    </location>
</feature>
<dbReference type="OrthoDB" id="6255506at2759"/>
<dbReference type="AlphaFoldDB" id="F4WHE4"/>
<evidence type="ECO:0000259" key="3">
    <source>
        <dbReference type="Pfam" id="PF08574"/>
    </source>
</evidence>
<keyword evidence="5" id="KW-1185">Reference proteome</keyword>
<dbReference type="InParanoid" id="F4WHE4"/>
<evidence type="ECO:0000256" key="2">
    <source>
        <dbReference type="SAM" id="MobiDB-lite"/>
    </source>
</evidence>
<accession>F4WHE4</accession>
<organism evidence="5">
    <name type="scientific">Acromyrmex echinatior</name>
    <name type="common">Panamanian leafcutter ant</name>
    <name type="synonym">Acromyrmex octospinosus echinatior</name>
    <dbReference type="NCBI Taxonomy" id="103372"/>
    <lineage>
        <taxon>Eukaryota</taxon>
        <taxon>Metazoa</taxon>
        <taxon>Ecdysozoa</taxon>
        <taxon>Arthropoda</taxon>
        <taxon>Hexapoda</taxon>
        <taxon>Insecta</taxon>
        <taxon>Pterygota</taxon>
        <taxon>Neoptera</taxon>
        <taxon>Endopterygota</taxon>
        <taxon>Hymenoptera</taxon>
        <taxon>Apocrita</taxon>
        <taxon>Aculeata</taxon>
        <taxon>Formicoidea</taxon>
        <taxon>Formicidae</taxon>
        <taxon>Myrmicinae</taxon>
        <taxon>Acromyrmex</taxon>
    </lineage>
</organism>
<dbReference type="EMBL" id="GL888159">
    <property type="protein sequence ID" value="EGI66377.1"/>
    <property type="molecule type" value="Genomic_DNA"/>
</dbReference>
<name>F4WHE4_ACREC</name>
<protein>
    <recommendedName>
        <fullName evidence="3">Transcription factor Iwr1 domain-containing protein</fullName>
    </recommendedName>
</protein>
<evidence type="ECO:0000256" key="1">
    <source>
        <dbReference type="ARBA" id="ARBA00010218"/>
    </source>
</evidence>
<dbReference type="STRING" id="103372.F4WHE4"/>
<proteinExistence type="inferred from homology"/>
<feature type="compositionally biased region" description="Acidic residues" evidence="2">
    <location>
        <begin position="124"/>
        <end position="141"/>
    </location>
</feature>